<feature type="compositionally biased region" description="Polar residues" evidence="1">
    <location>
        <begin position="507"/>
        <end position="517"/>
    </location>
</feature>
<dbReference type="InterPro" id="IPR005094">
    <property type="entry name" value="Endonuclease_MobA/VirD2"/>
</dbReference>
<dbReference type="RefSeq" id="WP_153651176.1">
    <property type="nucleotide sequence ID" value="NZ_CP045736.1"/>
</dbReference>
<gene>
    <name evidence="3" type="ORF">GEV26_00090</name>
</gene>
<dbReference type="Proteomes" id="UP000392064">
    <property type="component" value="Plasmid p001"/>
</dbReference>
<keyword evidence="3" id="KW-0614">Plasmid</keyword>
<reference evidence="3 4" key="1">
    <citation type="submission" date="2019-11" db="EMBL/GenBank/DDBJ databases">
        <authorList>
            <person name="Li J."/>
        </authorList>
    </citation>
    <scope>NUCLEOTIDE SEQUENCE [LARGE SCALE GENOMIC DNA]</scope>
    <source>
        <strain evidence="3 4">MF47</strain>
        <plasmid evidence="3 4">p001</plasmid>
    </source>
</reference>
<dbReference type="KEGG" id="aef:GEV26_00090"/>
<accession>A0A5Q2MFS9</accession>
<organism evidence="3 4">
    <name type="scientific">Aeromicrobium yanjiei</name>
    <dbReference type="NCBI Taxonomy" id="2662028"/>
    <lineage>
        <taxon>Bacteria</taxon>
        <taxon>Bacillati</taxon>
        <taxon>Actinomycetota</taxon>
        <taxon>Actinomycetes</taxon>
        <taxon>Propionibacteriales</taxon>
        <taxon>Nocardioidaceae</taxon>
        <taxon>Aeromicrobium</taxon>
    </lineage>
</organism>
<geneLocation type="plasmid" evidence="3 4">
    <name>p001</name>
</geneLocation>
<dbReference type="EMBL" id="CP045736">
    <property type="protein sequence ID" value="QGG39902.1"/>
    <property type="molecule type" value="Genomic_DNA"/>
</dbReference>
<sequence>MMPNITRGDRAGGLMVYLASEGRHNEHENPHLVAGDSQIMAWHDDTELSRVDALAIAAELDAPRRQLGVEVPGGHVWHCSLSLAADEGQLTDDQWGQIASDFVDEMGFTEASGKAPCRWVAVRHGVSKAGNDHIHVAVSLVREDGTKASVWNDRNTAQRVSGELEVKYGLRVLESRQNGYGIRGVKPAELAQAEKAGTEPVRVTLGRKVRAYGTASVDEAEFVRRCRRGGLLVRPRYASDRTDVVVGYSVAARPPAGEKPVWFGGGNLGRDLTLPRLRSGWPDTPEEHTAAVAEWNAAKRDQRPAAPGREVGEVDPQVWAECLTDVGKLRDRMQSVPVDDTAAWAQLAKETSGVFAAWSIQTEGQPGPLADASMALSRFSQVQAHKVPVKRVPQPGMRQAAMLLMQATSSKSPAASQALFLNTMMQLLKAMHDHQTAVRRHQAARQVEAAVRGSLVRVSETLPPVPVVASAIRDGDRPSATDRFTMPGHAPVAGAVQPIVRPPLPTGRNNSASSTERPTLDPGQGPKRGR</sequence>
<evidence type="ECO:0000256" key="1">
    <source>
        <dbReference type="SAM" id="MobiDB-lite"/>
    </source>
</evidence>
<feature type="domain" description="MobA/VirD2-like nuclease" evidence="2">
    <location>
        <begin position="72"/>
        <end position="170"/>
    </location>
</feature>
<proteinExistence type="predicted"/>
<feature type="region of interest" description="Disordered" evidence="1">
    <location>
        <begin position="487"/>
        <end position="530"/>
    </location>
</feature>
<name>A0A5Q2MFS9_9ACTN</name>
<dbReference type="Pfam" id="PF03432">
    <property type="entry name" value="Relaxase"/>
    <property type="match status" value="1"/>
</dbReference>
<evidence type="ECO:0000313" key="3">
    <source>
        <dbReference type="EMBL" id="QGG39902.1"/>
    </source>
</evidence>
<protein>
    <submittedName>
        <fullName evidence="3">Relaxase</fullName>
    </submittedName>
</protein>
<evidence type="ECO:0000313" key="4">
    <source>
        <dbReference type="Proteomes" id="UP000392064"/>
    </source>
</evidence>
<keyword evidence="4" id="KW-1185">Reference proteome</keyword>
<evidence type="ECO:0000259" key="2">
    <source>
        <dbReference type="Pfam" id="PF03432"/>
    </source>
</evidence>
<dbReference type="AlphaFoldDB" id="A0A5Q2MFS9"/>